<proteinExistence type="inferred from homology"/>
<accession>A0A9Q4GJK2</accession>
<keyword evidence="15" id="KW-1185">Reference proteome</keyword>
<dbReference type="InterPro" id="IPR038071">
    <property type="entry name" value="UROD/MetE-like_sf"/>
</dbReference>
<feature type="domain" description="Uroporphyrinogen decarboxylase (URO-D)" evidence="10">
    <location>
        <begin position="30"/>
        <end position="39"/>
    </location>
</feature>
<dbReference type="CDD" id="cd00717">
    <property type="entry name" value="URO-D"/>
    <property type="match status" value="1"/>
</dbReference>
<feature type="binding site" evidence="7">
    <location>
        <position position="214"/>
    </location>
    <ligand>
        <name>substrate</name>
    </ligand>
</feature>
<dbReference type="HAMAP" id="MF_00218">
    <property type="entry name" value="URO_D"/>
    <property type="match status" value="1"/>
</dbReference>
<evidence type="ECO:0000256" key="3">
    <source>
        <dbReference type="ARBA" id="ARBA00012288"/>
    </source>
</evidence>
<protein>
    <recommendedName>
        <fullName evidence="3 7">Uroporphyrinogen decarboxylase</fullName>
        <shortName evidence="7">UPD</shortName>
        <shortName evidence="7">URO-D</shortName>
        <ecNumber evidence="3 7">4.1.1.37</ecNumber>
    </recommendedName>
</protein>
<evidence type="ECO:0000256" key="1">
    <source>
        <dbReference type="ARBA" id="ARBA00004804"/>
    </source>
</evidence>
<keyword evidence="4 7" id="KW-0210">Decarboxylase</keyword>
<evidence type="ECO:0000313" key="12">
    <source>
        <dbReference type="EMBL" id="MCX7445030.1"/>
    </source>
</evidence>
<keyword evidence="6 7" id="KW-0627">Porphyrin biosynthesis</keyword>
<comment type="caution">
    <text evidence="13">The sequence shown here is derived from an EMBL/GenBank/DDBJ whole genome shotgun (WGS) entry which is preliminary data.</text>
</comment>
<comment type="catalytic activity">
    <reaction evidence="7 8">
        <text>uroporphyrinogen III + 4 H(+) = coproporphyrinogen III + 4 CO2</text>
        <dbReference type="Rhea" id="RHEA:19865"/>
        <dbReference type="ChEBI" id="CHEBI:15378"/>
        <dbReference type="ChEBI" id="CHEBI:16526"/>
        <dbReference type="ChEBI" id="CHEBI:57308"/>
        <dbReference type="ChEBI" id="CHEBI:57309"/>
        <dbReference type="EC" id="4.1.1.37"/>
    </reaction>
</comment>
<evidence type="ECO:0000256" key="6">
    <source>
        <dbReference type="ARBA" id="ARBA00023244"/>
    </source>
</evidence>
<dbReference type="InterPro" id="IPR000257">
    <property type="entry name" value="Uroporphyrinogen_deCOase"/>
</dbReference>
<dbReference type="PROSITE" id="PS00907">
    <property type="entry name" value="UROD_2"/>
    <property type="match status" value="1"/>
</dbReference>
<dbReference type="RefSeq" id="WP_200252267.1">
    <property type="nucleotide sequence ID" value="NZ_JAENIQ020000001.1"/>
</dbReference>
<evidence type="ECO:0000259" key="11">
    <source>
        <dbReference type="PROSITE" id="PS00907"/>
    </source>
</evidence>
<comment type="pathway">
    <text evidence="1 7 8">Porphyrin-containing compound metabolism; protoporphyrin-IX biosynthesis; coproporphyrinogen-III from 5-aminolevulinate: step 4/4.</text>
</comment>
<dbReference type="Proteomes" id="UP001081709">
    <property type="component" value="Unassembled WGS sequence"/>
</dbReference>
<comment type="subcellular location">
    <subcellularLocation>
        <location evidence="7">Cytoplasm</location>
    </subcellularLocation>
</comment>
<comment type="similarity">
    <text evidence="2 7 9">Belongs to the uroporphyrinogen decarboxylase family.</text>
</comment>
<sequence>MTASSPAARRTLDNAPLLDAAAGRTPSRPPVWFMRQAGRSLPEYRKVREGIAMLDSCFMPDLLAEITMQPVRRHDVDAAILFSDIVVPLRAAGVDVEIVPGRGPVVASPIRSRADVDALPILDHEVEPVAAGIDLILDELTDTQALIGFVGAPFTLASYLVEGGPSKNHQVTKSMMHADPDTWHALMRRIVPTVTAFLRTQVTAGIDAMQLFDSWAGFLTERDYRDHVLPYSTEILASIDGEIPRIHFGVTTGELLGSMAEAGSEVMGVDWRVPLDEAARRVSATAGPKVLQGNLDPALLFAGEKVVEREVARIRAEAAAAITAGDATGHIFNLGHGVLPDTDPGAITAAVAAIHAG</sequence>
<dbReference type="SUPFAM" id="SSF51726">
    <property type="entry name" value="UROD/MetE-like"/>
    <property type="match status" value="1"/>
</dbReference>
<evidence type="ECO:0000256" key="9">
    <source>
        <dbReference type="RuleBase" id="RU004169"/>
    </source>
</evidence>
<evidence type="ECO:0000256" key="8">
    <source>
        <dbReference type="RuleBase" id="RU000554"/>
    </source>
</evidence>
<dbReference type="GO" id="GO:0005829">
    <property type="term" value="C:cytosol"/>
    <property type="evidence" value="ECO:0007669"/>
    <property type="project" value="TreeGrafter"/>
</dbReference>
<feature type="domain" description="Uroporphyrinogen decarboxylase (URO-D)" evidence="11">
    <location>
        <begin position="147"/>
        <end position="163"/>
    </location>
</feature>
<dbReference type="Proteomes" id="UP001071478">
    <property type="component" value="Unassembled WGS sequence"/>
</dbReference>
<gene>
    <name evidence="7 13" type="primary">hemE</name>
    <name evidence="12" type="ORF">OS125_07195</name>
    <name evidence="13" type="ORF">OS129_04955</name>
</gene>
<dbReference type="GO" id="GO:0006782">
    <property type="term" value="P:protoporphyrinogen IX biosynthetic process"/>
    <property type="evidence" value="ECO:0007669"/>
    <property type="project" value="UniProtKB-UniRule"/>
</dbReference>
<feature type="site" description="Transition state stabilizer" evidence="7">
    <location>
        <position position="84"/>
    </location>
</feature>
<evidence type="ECO:0000259" key="10">
    <source>
        <dbReference type="PROSITE" id="PS00906"/>
    </source>
</evidence>
<dbReference type="Pfam" id="PF01208">
    <property type="entry name" value="URO-D"/>
    <property type="match status" value="1"/>
</dbReference>
<evidence type="ECO:0000256" key="4">
    <source>
        <dbReference type="ARBA" id="ARBA00022793"/>
    </source>
</evidence>
<evidence type="ECO:0000256" key="2">
    <source>
        <dbReference type="ARBA" id="ARBA00009935"/>
    </source>
</evidence>
<feature type="binding site" evidence="7">
    <location>
        <position position="84"/>
    </location>
    <ligand>
        <name>substrate</name>
    </ligand>
</feature>
<feature type="binding site" evidence="7">
    <location>
        <begin position="35"/>
        <end position="39"/>
    </location>
    <ligand>
        <name>substrate</name>
    </ligand>
</feature>
<dbReference type="GO" id="GO:0008483">
    <property type="term" value="F:transaminase activity"/>
    <property type="evidence" value="ECO:0007669"/>
    <property type="project" value="UniProtKB-KW"/>
</dbReference>
<dbReference type="EMBL" id="JAPMKU010000002">
    <property type="protein sequence ID" value="MCX7468229.1"/>
    <property type="molecule type" value="Genomic_DNA"/>
</dbReference>
<keyword evidence="12" id="KW-0808">Transferase</keyword>
<dbReference type="PANTHER" id="PTHR21091">
    <property type="entry name" value="METHYLTETRAHYDROFOLATE:HOMOCYSTEINE METHYLTRANSFERASE RELATED"/>
    <property type="match status" value="1"/>
</dbReference>
<feature type="binding site" evidence="7">
    <location>
        <position position="336"/>
    </location>
    <ligand>
        <name>substrate</name>
    </ligand>
</feature>
<evidence type="ECO:0000313" key="13">
    <source>
        <dbReference type="EMBL" id="MCX7468229.1"/>
    </source>
</evidence>
<dbReference type="PROSITE" id="PS00906">
    <property type="entry name" value="UROD_1"/>
    <property type="match status" value="1"/>
</dbReference>
<evidence type="ECO:0000256" key="7">
    <source>
        <dbReference type="HAMAP-Rule" id="MF_00218"/>
    </source>
</evidence>
<keyword evidence="12" id="KW-0032">Aminotransferase</keyword>
<dbReference type="EMBL" id="JAPMKV010000003">
    <property type="protein sequence ID" value="MCX7445030.1"/>
    <property type="molecule type" value="Genomic_DNA"/>
</dbReference>
<name>A0A9Q4GJK2_9CORY</name>
<dbReference type="AlphaFoldDB" id="A0A9Q4GJK2"/>
<dbReference type="InterPro" id="IPR006361">
    <property type="entry name" value="Uroporphyrinogen_deCO2ase_HemE"/>
</dbReference>
<comment type="caution">
    <text evidence="7">Lacks conserved residue(s) required for the propagation of feature annotation.</text>
</comment>
<keyword evidence="5 7" id="KW-0456">Lyase</keyword>
<dbReference type="EC" id="4.1.1.37" evidence="3 7"/>
<dbReference type="GO" id="GO:0004853">
    <property type="term" value="F:uroporphyrinogen decarboxylase activity"/>
    <property type="evidence" value="ECO:0007669"/>
    <property type="project" value="UniProtKB-UniRule"/>
</dbReference>
<organism evidence="13 14">
    <name type="scientific">Corynebacterium pygosceleis</name>
    <dbReference type="NCBI Taxonomy" id="2800406"/>
    <lineage>
        <taxon>Bacteria</taxon>
        <taxon>Bacillati</taxon>
        <taxon>Actinomycetota</taxon>
        <taxon>Actinomycetes</taxon>
        <taxon>Mycobacteriales</taxon>
        <taxon>Corynebacteriaceae</taxon>
        <taxon>Corynebacterium</taxon>
    </lineage>
</organism>
<comment type="subunit">
    <text evidence="7">Homodimer.</text>
</comment>
<evidence type="ECO:0000256" key="5">
    <source>
        <dbReference type="ARBA" id="ARBA00023239"/>
    </source>
</evidence>
<evidence type="ECO:0000313" key="14">
    <source>
        <dbReference type="Proteomes" id="UP001071478"/>
    </source>
</evidence>
<feature type="binding site" evidence="7">
    <location>
        <position position="159"/>
    </location>
    <ligand>
        <name>substrate</name>
    </ligand>
</feature>
<comment type="function">
    <text evidence="7">Catalyzes the decarboxylation of four acetate groups of uroporphyrinogen-III to yield coproporphyrinogen-III.</text>
</comment>
<reference evidence="13" key="1">
    <citation type="submission" date="2022-11" db="EMBL/GenBank/DDBJ databases">
        <title>Corynebacterium sp. isolated from Penguins.</title>
        <authorList>
            <person name="Sedlar K."/>
            <person name="Svec P."/>
        </authorList>
    </citation>
    <scope>NUCLEOTIDE SEQUENCE</scope>
    <source>
        <strain evidence="12">P7003</strain>
        <strain evidence="13">P7374</strain>
    </source>
</reference>
<dbReference type="NCBIfam" id="TIGR01464">
    <property type="entry name" value="hemE"/>
    <property type="match status" value="1"/>
</dbReference>
<evidence type="ECO:0000313" key="15">
    <source>
        <dbReference type="Proteomes" id="UP001081709"/>
    </source>
</evidence>
<dbReference type="PANTHER" id="PTHR21091:SF169">
    <property type="entry name" value="UROPORPHYRINOGEN DECARBOXYLASE"/>
    <property type="match status" value="1"/>
</dbReference>
<dbReference type="Gene3D" id="3.20.20.210">
    <property type="match status" value="1"/>
</dbReference>
<keyword evidence="7" id="KW-0963">Cytoplasm</keyword>